<evidence type="ECO:0000313" key="12">
    <source>
        <dbReference type="EMBL" id="CAF1114497.1"/>
    </source>
</evidence>
<feature type="transmembrane region" description="Helical" evidence="8">
    <location>
        <begin position="850"/>
        <end position="868"/>
    </location>
</feature>
<evidence type="ECO:0000256" key="1">
    <source>
        <dbReference type="ARBA" id="ARBA00004141"/>
    </source>
</evidence>
<protein>
    <submittedName>
        <fullName evidence="12">Uncharacterized protein</fullName>
    </submittedName>
</protein>
<evidence type="ECO:0000259" key="11">
    <source>
        <dbReference type="Pfam" id="PF25508"/>
    </source>
</evidence>
<feature type="domain" description="TRPM SLOG" evidence="10">
    <location>
        <begin position="50"/>
        <end position="296"/>
    </location>
</feature>
<dbReference type="EMBL" id="CAJOAY010000974">
    <property type="protein sequence ID" value="CAF3770327.1"/>
    <property type="molecule type" value="Genomic_DNA"/>
</dbReference>
<keyword evidence="6 8" id="KW-0472">Membrane</keyword>
<keyword evidence="2" id="KW-0813">Transport</keyword>
<feature type="transmembrane region" description="Helical" evidence="8">
    <location>
        <begin position="768"/>
        <end position="790"/>
    </location>
</feature>
<evidence type="ECO:0000256" key="8">
    <source>
        <dbReference type="SAM" id="Phobius"/>
    </source>
</evidence>
<dbReference type="PANTHER" id="PTHR13800:SF12">
    <property type="entry name" value="TRANSIENT RECEPTOR POTENTIAL CATION CHANNEL SUBFAMILY M MEMBER-LIKE 2"/>
    <property type="match status" value="1"/>
</dbReference>
<dbReference type="Pfam" id="PF00520">
    <property type="entry name" value="Ion_trans"/>
    <property type="match status" value="1"/>
</dbReference>
<dbReference type="InterPro" id="IPR057366">
    <property type="entry name" value="TRPM-like"/>
</dbReference>
<evidence type="ECO:0000256" key="7">
    <source>
        <dbReference type="ARBA" id="ARBA00023303"/>
    </source>
</evidence>
<dbReference type="InterPro" id="IPR041491">
    <property type="entry name" value="TRPM_SLOG"/>
</dbReference>
<feature type="domain" description="Ion transport" evidence="9">
    <location>
        <begin position="836"/>
        <end position="1051"/>
    </location>
</feature>
<feature type="transmembrane region" description="Helical" evidence="8">
    <location>
        <begin position="1018"/>
        <end position="1043"/>
    </location>
</feature>
<reference evidence="12" key="1">
    <citation type="submission" date="2021-02" db="EMBL/GenBank/DDBJ databases">
        <authorList>
            <person name="Nowell W R."/>
        </authorList>
    </citation>
    <scope>NUCLEOTIDE SEQUENCE</scope>
</reference>
<evidence type="ECO:0000256" key="6">
    <source>
        <dbReference type="ARBA" id="ARBA00023136"/>
    </source>
</evidence>
<dbReference type="AlphaFoldDB" id="A0A814Q502"/>
<sequence>MTNNATDHRLDIRSLNTSRMYRNDNNHLFETLQIKSHGTITFPRNYCNRANFIRIPPNAPPAQVKKLFFRQRLHTRPSLVISVIGSAREYSMKSKLFRIFRQGLIRVAKSTDVWVLTNGINSSITKLLGEINRTNPDPSQPIHLIGIAPWGCVSGVEQLDVHGTNVIYNKPKTDEKDETPLEPNHAHFIFIDNDTKHEFGSELEFRSLFEKSISGNSFSLQNATKDKLQQAGNIPVVLVVIEGGLETIKKVHENVIKNKIPVLLLQGTGGCCDLFAKCYHLYNEYHTNVKSSDQTNEDPSTIKEKNEQIKSKLREKLEIIDNKLNPGSTMNSSIEQDGIDYFELIYACIERRNMFLNFIDLKAHSHIEADFDLAILQALLNVTSNDDSFEANKEQKREQLNLAFEWKRIDIIKNFIMKDEKDWKIELNDLFEKALVQNQTSFIQLFLDHDFPLNDLFEDYEKLVTLYKNENYNITEDFNNPLRAIYKEIIQPLIGDFFQIDTIFPPDDVPLNNQTKNYSLSIINEIDVEKELFLWSVLTNKQELALLFWARGKNKVCAALIATLLYKSKARKEKDESFIEWADEFQNLAVEILEKFYSTNPYECTQAIIREIPQFGNVTWLHLAVMAEAKLFIAQKAIQDVLSDIWYGYINHRIGNKKIILASLIPFYSGFLPYHKELVEGSKKCKKSDNFEDTSNFFQYRSPRSRPTSDSGSDPVCTKLMDDFSDDVESVIVTNNNSWESIKCGMNQYIKNVLLFLHAPYVKYLYNVYSHIIFLMLFSYVILFDFFPIYDFISDKCLPSIEELHDSRISINNAQKRSFSNRTKQKITVTGIPSVEYGFQRHHRPRTTELILIIWMFTLFCEEIRQIIAMEVQSVYGKLVAYFSVVWNKLDVLAISLFFIAFVLRLLPINQCFCGARVLLALDLTLWYIRTLDMFSAVKRLGPKLVMIGEMVHDMKFFMLVITVFILAFGVPAYSLMYGVEKFSWSIPRSIINMAYWQIFGELTILDEIEKNYDISGYIVFILLILYMIVASVLLINLLIAMLSNTFDRLHMDTDCIWKFQHYSLVSYYLTRPTLPPPLVAFSHIYRLTIYFFSHIRKIKWFQTKYLQHTNRAKFKISADEVLTKQIEGIEDALGNEVYFVSLKTERKQLDRQNDLYEQRVHSPQETVLNKIKILENQVLTIQNQQVNMFEYMEYLMNGIKKIGGDDIEMPKRSSPSAELICMLAILTKI</sequence>
<dbReference type="GO" id="GO:0005886">
    <property type="term" value="C:plasma membrane"/>
    <property type="evidence" value="ECO:0007669"/>
    <property type="project" value="TreeGrafter"/>
</dbReference>
<feature type="transmembrane region" description="Helical" evidence="8">
    <location>
        <begin position="880"/>
        <end position="904"/>
    </location>
</feature>
<comment type="subcellular location">
    <subcellularLocation>
        <location evidence="1">Membrane</location>
        <topology evidence="1">Multi-pass membrane protein</topology>
    </subcellularLocation>
</comment>
<comment type="caution">
    <text evidence="12">The sequence shown here is derived from an EMBL/GenBank/DDBJ whole genome shotgun (WGS) entry which is preliminary data.</text>
</comment>
<dbReference type="PANTHER" id="PTHR13800">
    <property type="entry name" value="TRANSIENT RECEPTOR POTENTIAL CATION CHANNEL, SUBFAMILY M, MEMBER 6"/>
    <property type="match status" value="1"/>
</dbReference>
<dbReference type="OrthoDB" id="9994106at2759"/>
<keyword evidence="7" id="KW-0407">Ion channel</keyword>
<dbReference type="Pfam" id="PF25508">
    <property type="entry name" value="TRPM2"/>
    <property type="match status" value="1"/>
</dbReference>
<evidence type="ECO:0000259" key="9">
    <source>
        <dbReference type="Pfam" id="PF00520"/>
    </source>
</evidence>
<evidence type="ECO:0000313" key="14">
    <source>
        <dbReference type="Proteomes" id="UP000663891"/>
    </source>
</evidence>
<proteinExistence type="predicted"/>
<organism evidence="12 14">
    <name type="scientific">Adineta steineri</name>
    <dbReference type="NCBI Taxonomy" id="433720"/>
    <lineage>
        <taxon>Eukaryota</taxon>
        <taxon>Metazoa</taxon>
        <taxon>Spiralia</taxon>
        <taxon>Gnathifera</taxon>
        <taxon>Rotifera</taxon>
        <taxon>Eurotatoria</taxon>
        <taxon>Bdelloidea</taxon>
        <taxon>Adinetida</taxon>
        <taxon>Adinetidae</taxon>
        <taxon>Adineta</taxon>
    </lineage>
</organism>
<keyword evidence="5" id="KW-0406">Ion transport</keyword>
<keyword evidence="3 8" id="KW-0812">Transmembrane</keyword>
<dbReference type="EMBL" id="CAJNON010000219">
    <property type="protein sequence ID" value="CAF1114497.1"/>
    <property type="molecule type" value="Genomic_DNA"/>
</dbReference>
<dbReference type="InterPro" id="IPR005821">
    <property type="entry name" value="Ion_trans_dom"/>
</dbReference>
<gene>
    <name evidence="13" type="ORF">OKA104_LOCUS16774</name>
    <name evidence="12" type="ORF">VCS650_LOCUS20837</name>
</gene>
<keyword evidence="4 8" id="KW-1133">Transmembrane helix</keyword>
<dbReference type="Proteomes" id="UP000663891">
    <property type="component" value="Unassembled WGS sequence"/>
</dbReference>
<feature type="domain" description="TRPM-like" evidence="11">
    <location>
        <begin position="525"/>
        <end position="635"/>
    </location>
</feature>
<evidence type="ECO:0000256" key="5">
    <source>
        <dbReference type="ARBA" id="ARBA00023065"/>
    </source>
</evidence>
<evidence type="ECO:0000256" key="4">
    <source>
        <dbReference type="ARBA" id="ARBA00022989"/>
    </source>
</evidence>
<name>A0A814Q502_9BILA</name>
<dbReference type="Proteomes" id="UP000663881">
    <property type="component" value="Unassembled WGS sequence"/>
</dbReference>
<feature type="transmembrane region" description="Helical" evidence="8">
    <location>
        <begin position="957"/>
        <end position="980"/>
    </location>
</feature>
<dbReference type="Pfam" id="PF18139">
    <property type="entry name" value="LSDAT_euk"/>
    <property type="match status" value="1"/>
</dbReference>
<evidence type="ECO:0000256" key="3">
    <source>
        <dbReference type="ARBA" id="ARBA00022692"/>
    </source>
</evidence>
<evidence type="ECO:0000259" key="10">
    <source>
        <dbReference type="Pfam" id="PF18139"/>
    </source>
</evidence>
<evidence type="ECO:0000313" key="13">
    <source>
        <dbReference type="EMBL" id="CAF3770327.1"/>
    </source>
</evidence>
<evidence type="ECO:0000256" key="2">
    <source>
        <dbReference type="ARBA" id="ARBA00022448"/>
    </source>
</evidence>
<dbReference type="GO" id="GO:0099604">
    <property type="term" value="F:ligand-gated calcium channel activity"/>
    <property type="evidence" value="ECO:0007669"/>
    <property type="project" value="TreeGrafter"/>
</dbReference>
<accession>A0A814Q502</accession>
<dbReference type="InterPro" id="IPR050927">
    <property type="entry name" value="TRPM"/>
</dbReference>